<sequence length="401" mass="45179">MLISSNMKDTLLHTKPEYSPFSRYWLFDPKVTFLNHGAFGACPIPVLDSQYQFRQQLEQQSCHFFVREYEILLDNARVELANFVGANPEELVFVPNATTGVNTVLRSLIFSEQDELLTTNHEYNACRNVLDFVASHTGAKIIIADIPFPVASSEEIIDAIMAKVSPRTKLVLIDHITSQTGLIFPIQEIIKKLTHLGIDTLVDGAHAPGMLELNLQAIGATYYTGNCHKWLSAPKGAAFLSVQRDRQSLIRPLTISHGANSTRSDRSRFLLEFDWTGTPDPSAYLCIPEAIKFMGSLLPGGWSELIKTNHNLVVNARKLLSKKIGINLSCPDDMIGSMAVLPLGKKWQNYDNLNQKLWEEYQIEVPIMPWEDQTKSLMRISAQIYNHLSQYEYLAEILLGL</sequence>
<proteinExistence type="predicted"/>
<evidence type="ECO:0000259" key="2">
    <source>
        <dbReference type="Pfam" id="PF00266"/>
    </source>
</evidence>
<dbReference type="eggNOG" id="COG0520">
    <property type="taxonomic scope" value="Bacteria"/>
</dbReference>
<feature type="domain" description="Aminotransferase class V" evidence="2">
    <location>
        <begin position="59"/>
        <end position="330"/>
    </location>
</feature>
<dbReference type="EC" id="5.1.1.17" evidence="3"/>
<dbReference type="HOGENOM" id="CLU_003433_3_1_3"/>
<keyword evidence="4" id="KW-1185">Reference proteome</keyword>
<dbReference type="STRING" id="388467.A19Y_2167"/>
<evidence type="ECO:0000313" key="4">
    <source>
        <dbReference type="Proteomes" id="UP000027395"/>
    </source>
</evidence>
<evidence type="ECO:0000256" key="1">
    <source>
        <dbReference type="ARBA" id="ARBA00022898"/>
    </source>
</evidence>
<protein>
    <submittedName>
        <fullName evidence="3">CefD</fullName>
        <ecNumber evidence="3">5.1.1.17</ecNumber>
    </submittedName>
</protein>
<dbReference type="SUPFAM" id="SSF53383">
    <property type="entry name" value="PLP-dependent transferases"/>
    <property type="match status" value="1"/>
</dbReference>
<evidence type="ECO:0000313" key="3">
    <source>
        <dbReference type="EMBL" id="KEI67126.1"/>
    </source>
</evidence>
<keyword evidence="3" id="KW-0413">Isomerase</keyword>
<dbReference type="PANTHER" id="PTHR43092">
    <property type="entry name" value="L-CYSTEINE DESULFHYDRASE"/>
    <property type="match status" value="1"/>
</dbReference>
<dbReference type="Proteomes" id="UP000027395">
    <property type="component" value="Chromosome"/>
</dbReference>
<reference evidence="3 4" key="1">
    <citation type="journal article" date="2014" name="Appl. Environ. Microbiol.">
        <title>Elucidation of insertion elements encoded on plasmids and in vitro construction of shuttle vectors from the toxic cyanobacterium Planktothrix.</title>
        <authorList>
            <person name="Christiansen G."/>
            <person name="Goesmann A."/>
            <person name="Kurmayer R."/>
        </authorList>
    </citation>
    <scope>NUCLEOTIDE SEQUENCE [LARGE SCALE GENOMIC DNA]</scope>
    <source>
        <strain evidence="3 4">NIVA-CYA 126/8</strain>
    </source>
</reference>
<dbReference type="Pfam" id="PF00266">
    <property type="entry name" value="Aminotran_5"/>
    <property type="match status" value="1"/>
</dbReference>
<dbReference type="Gene3D" id="3.40.640.10">
    <property type="entry name" value="Type I PLP-dependent aspartate aminotransferase-like (Major domain)"/>
    <property type="match status" value="1"/>
</dbReference>
<gene>
    <name evidence="3" type="primary">cefD</name>
    <name evidence="3" type="ORF">A19Y_2167</name>
</gene>
<dbReference type="PATRIC" id="fig|388467.6.peg.2114"/>
<dbReference type="GO" id="GO:0045439">
    <property type="term" value="F:isopenicillin-N epimerase activity"/>
    <property type="evidence" value="ECO:0007669"/>
    <property type="project" value="UniProtKB-EC"/>
</dbReference>
<name>A0A073CG66_PLAA1</name>
<dbReference type="AlphaFoldDB" id="A0A073CG66"/>
<dbReference type="EMBL" id="CM002803">
    <property type="protein sequence ID" value="KEI67126.1"/>
    <property type="molecule type" value="Genomic_DNA"/>
</dbReference>
<dbReference type="InterPro" id="IPR015421">
    <property type="entry name" value="PyrdxlP-dep_Trfase_major"/>
</dbReference>
<accession>A0A073CG66</accession>
<organism evidence="3 4">
    <name type="scientific">Planktothrix agardhii (strain NIVA-CYA 126/8)</name>
    <dbReference type="NCBI Taxonomy" id="388467"/>
    <lineage>
        <taxon>Bacteria</taxon>
        <taxon>Bacillati</taxon>
        <taxon>Cyanobacteriota</taxon>
        <taxon>Cyanophyceae</taxon>
        <taxon>Oscillatoriophycideae</taxon>
        <taxon>Oscillatoriales</taxon>
        <taxon>Microcoleaceae</taxon>
        <taxon>Planktothrix</taxon>
    </lineage>
</organism>
<dbReference type="InterPro" id="IPR015422">
    <property type="entry name" value="PyrdxlP-dep_Trfase_small"/>
</dbReference>
<keyword evidence="1" id="KW-0663">Pyridoxal phosphate</keyword>
<dbReference type="PANTHER" id="PTHR43092:SF2">
    <property type="entry name" value="HERCYNYLCYSTEINE SULFOXIDE LYASE"/>
    <property type="match status" value="1"/>
</dbReference>
<dbReference type="Gene3D" id="3.90.1150.10">
    <property type="entry name" value="Aspartate Aminotransferase, domain 1"/>
    <property type="match status" value="1"/>
</dbReference>
<dbReference type="InterPro" id="IPR000192">
    <property type="entry name" value="Aminotrans_V_dom"/>
</dbReference>
<dbReference type="InterPro" id="IPR015424">
    <property type="entry name" value="PyrdxlP-dep_Trfase"/>
</dbReference>